<organism evidence="1">
    <name type="scientific">Arundo donax</name>
    <name type="common">Giant reed</name>
    <name type="synonym">Donax arundinaceus</name>
    <dbReference type="NCBI Taxonomy" id="35708"/>
    <lineage>
        <taxon>Eukaryota</taxon>
        <taxon>Viridiplantae</taxon>
        <taxon>Streptophyta</taxon>
        <taxon>Embryophyta</taxon>
        <taxon>Tracheophyta</taxon>
        <taxon>Spermatophyta</taxon>
        <taxon>Magnoliopsida</taxon>
        <taxon>Liliopsida</taxon>
        <taxon>Poales</taxon>
        <taxon>Poaceae</taxon>
        <taxon>PACMAD clade</taxon>
        <taxon>Arundinoideae</taxon>
        <taxon>Arundineae</taxon>
        <taxon>Arundo</taxon>
    </lineage>
</organism>
<name>A0A0A9AZ51_ARUDO</name>
<reference evidence="1" key="1">
    <citation type="submission" date="2014-09" db="EMBL/GenBank/DDBJ databases">
        <authorList>
            <person name="Magalhaes I.L.F."/>
            <person name="Oliveira U."/>
            <person name="Santos F.R."/>
            <person name="Vidigal T.H.D.A."/>
            <person name="Brescovit A.D."/>
            <person name="Santos A.J."/>
        </authorList>
    </citation>
    <scope>NUCLEOTIDE SEQUENCE</scope>
    <source>
        <tissue evidence="1">Shoot tissue taken approximately 20 cm above the soil surface</tissue>
    </source>
</reference>
<sequence length="9" mass="944">MSICASFSV</sequence>
<evidence type="ECO:0000313" key="1">
    <source>
        <dbReference type="EMBL" id="JAD56411.1"/>
    </source>
</evidence>
<protein>
    <submittedName>
        <fullName evidence="1">Uiu8(Geb)</fullName>
    </submittedName>
</protein>
<proteinExistence type="predicted"/>
<dbReference type="EMBL" id="GBRH01241484">
    <property type="protein sequence ID" value="JAD56411.1"/>
    <property type="molecule type" value="Transcribed_RNA"/>
</dbReference>
<reference evidence="1" key="2">
    <citation type="journal article" date="2015" name="Data Brief">
        <title>Shoot transcriptome of the giant reed, Arundo donax.</title>
        <authorList>
            <person name="Barrero R.A."/>
            <person name="Guerrero F.D."/>
            <person name="Moolhuijzen P."/>
            <person name="Goolsby J.A."/>
            <person name="Tidwell J."/>
            <person name="Bellgard S.E."/>
            <person name="Bellgard M.I."/>
        </authorList>
    </citation>
    <scope>NUCLEOTIDE SEQUENCE</scope>
    <source>
        <tissue evidence="1">Shoot tissue taken approximately 20 cm above the soil surface</tissue>
    </source>
</reference>
<accession>A0A0A9AZ51</accession>